<dbReference type="Pfam" id="PF01088">
    <property type="entry name" value="Peptidase_C12"/>
    <property type="match status" value="1"/>
</dbReference>
<evidence type="ECO:0000256" key="6">
    <source>
        <dbReference type="ARBA" id="ARBA00022807"/>
    </source>
</evidence>
<dbReference type="GO" id="GO:0006511">
    <property type="term" value="P:ubiquitin-dependent protein catabolic process"/>
    <property type="evidence" value="ECO:0007669"/>
    <property type="project" value="UniProtKB-UniRule"/>
</dbReference>
<dbReference type="GO" id="GO:0005737">
    <property type="term" value="C:cytoplasm"/>
    <property type="evidence" value="ECO:0007669"/>
    <property type="project" value="TreeGrafter"/>
</dbReference>
<dbReference type="GO" id="GO:0016579">
    <property type="term" value="P:protein deubiquitination"/>
    <property type="evidence" value="ECO:0007669"/>
    <property type="project" value="TreeGrafter"/>
</dbReference>
<dbReference type="InterPro" id="IPR001578">
    <property type="entry name" value="Peptidase_C12_UCH"/>
</dbReference>
<name>A0A8H3J016_9LECA</name>
<keyword evidence="6 8" id="KW-0788">Thiol protease</keyword>
<dbReference type="Gene3D" id="3.40.532.10">
    <property type="entry name" value="Peptidase C12, ubiquitin carboxyl-terminal hydrolase"/>
    <property type="match status" value="1"/>
</dbReference>
<dbReference type="Proteomes" id="UP000664534">
    <property type="component" value="Unassembled WGS sequence"/>
</dbReference>
<dbReference type="SUPFAM" id="SSF54001">
    <property type="entry name" value="Cysteine proteinases"/>
    <property type="match status" value="1"/>
</dbReference>
<dbReference type="PROSITE" id="PS52048">
    <property type="entry name" value="UCH_DOMAIN"/>
    <property type="match status" value="1"/>
</dbReference>
<comment type="caution">
    <text evidence="7">Lacks conserved residue(s) required for the propagation of feature annotation.</text>
</comment>
<dbReference type="GO" id="GO:0004843">
    <property type="term" value="F:cysteine-type deubiquitinase activity"/>
    <property type="evidence" value="ECO:0007669"/>
    <property type="project" value="UniProtKB-EC"/>
</dbReference>
<keyword evidence="3 8" id="KW-0645">Protease</keyword>
<evidence type="ECO:0000256" key="5">
    <source>
        <dbReference type="ARBA" id="ARBA00022801"/>
    </source>
</evidence>
<evidence type="ECO:0000256" key="4">
    <source>
        <dbReference type="ARBA" id="ARBA00022786"/>
    </source>
</evidence>
<comment type="caution">
    <text evidence="10">The sequence shown here is derived from an EMBL/GenBank/DDBJ whole genome shotgun (WGS) entry which is preliminary data.</text>
</comment>
<evidence type="ECO:0000259" key="9">
    <source>
        <dbReference type="PROSITE" id="PS52048"/>
    </source>
</evidence>
<reference evidence="10" key="1">
    <citation type="submission" date="2021-03" db="EMBL/GenBank/DDBJ databases">
        <authorList>
            <person name="Tagirdzhanova G."/>
        </authorList>
    </citation>
    <scope>NUCLEOTIDE SEQUENCE</scope>
</reference>
<dbReference type="EMBL" id="CAJPDT010000106">
    <property type="protein sequence ID" value="CAF9938180.1"/>
    <property type="molecule type" value="Genomic_DNA"/>
</dbReference>
<dbReference type="PRINTS" id="PR00707">
    <property type="entry name" value="UBCTHYDRLASE"/>
</dbReference>
<evidence type="ECO:0000256" key="1">
    <source>
        <dbReference type="ARBA" id="ARBA00000707"/>
    </source>
</evidence>
<accession>A0A8H3J016</accession>
<feature type="domain" description="UCH catalytic" evidence="9">
    <location>
        <begin position="6"/>
        <end position="74"/>
    </location>
</feature>
<dbReference type="AlphaFoldDB" id="A0A8H3J016"/>
<comment type="catalytic activity">
    <reaction evidence="1 8">
        <text>Thiol-dependent hydrolysis of ester, thioester, amide, peptide and isopeptide bonds formed by the C-terminal Gly of ubiquitin (a 76-residue protein attached to proteins as an intracellular targeting signal).</text>
        <dbReference type="EC" id="3.4.19.12"/>
    </reaction>
</comment>
<comment type="similarity">
    <text evidence="2 7 8">Belongs to the peptidase C12 family.</text>
</comment>
<dbReference type="InterPro" id="IPR038765">
    <property type="entry name" value="Papain-like_cys_pep_sf"/>
</dbReference>
<dbReference type="EC" id="3.4.19.12" evidence="8"/>
<keyword evidence="5 8" id="KW-0378">Hydrolase</keyword>
<dbReference type="PANTHER" id="PTHR10589:SF17">
    <property type="entry name" value="UBIQUITIN CARBOXYL-TERMINAL HYDROLASE"/>
    <property type="match status" value="1"/>
</dbReference>
<evidence type="ECO:0000313" key="11">
    <source>
        <dbReference type="Proteomes" id="UP000664534"/>
    </source>
</evidence>
<keyword evidence="11" id="KW-1185">Reference proteome</keyword>
<organism evidence="10 11">
    <name type="scientific">Imshaugia aleurites</name>
    <dbReference type="NCBI Taxonomy" id="172621"/>
    <lineage>
        <taxon>Eukaryota</taxon>
        <taxon>Fungi</taxon>
        <taxon>Dikarya</taxon>
        <taxon>Ascomycota</taxon>
        <taxon>Pezizomycotina</taxon>
        <taxon>Lecanoromycetes</taxon>
        <taxon>OSLEUM clade</taxon>
        <taxon>Lecanoromycetidae</taxon>
        <taxon>Lecanorales</taxon>
        <taxon>Lecanorineae</taxon>
        <taxon>Parmeliaceae</taxon>
        <taxon>Imshaugia</taxon>
    </lineage>
</organism>
<evidence type="ECO:0000313" key="10">
    <source>
        <dbReference type="EMBL" id="CAF9938180.1"/>
    </source>
</evidence>
<evidence type="ECO:0000256" key="7">
    <source>
        <dbReference type="PROSITE-ProRule" id="PRU01393"/>
    </source>
</evidence>
<gene>
    <name evidence="10" type="ORF">IMSHALPRED_000696</name>
</gene>
<dbReference type="OrthoDB" id="427186at2759"/>
<dbReference type="InterPro" id="IPR036959">
    <property type="entry name" value="Peptidase_C12_UCH_sf"/>
</dbReference>
<keyword evidence="4 8" id="KW-0833">Ubl conjugation pathway</keyword>
<evidence type="ECO:0000256" key="2">
    <source>
        <dbReference type="ARBA" id="ARBA00009326"/>
    </source>
</evidence>
<protein>
    <recommendedName>
        <fullName evidence="8">Ubiquitin carboxyl-terminal hydrolase</fullName>
        <ecNumber evidence="8">3.4.19.12</ecNumber>
    </recommendedName>
</protein>
<proteinExistence type="inferred from homology"/>
<dbReference type="PANTHER" id="PTHR10589">
    <property type="entry name" value="UBIQUITIN CARBOXYL-TERMINAL HYDROLASE"/>
    <property type="match status" value="1"/>
</dbReference>
<sequence length="365" mass="40317">MGYSKHCIPLECNPDIFTELIHQLGVSRNIIFQDVFSLDPDIISLVPRPVLALIFVFPTPEVYEAEKALSVDPDALRGGEDVLGDRGRDAIRKFMSREQGTNFNFSLLALARAGWHRREGKGLTGLIGPLPSTDPPTPLRYTSDELEPSISSAINRNSTALRNPNIRFPSNQSNTTSVPLQEAVPYRVRGSSTLLLFHSFGAPFPSEYLLASLSLSLSTVLEFTLQGKGREPIAQGFFIHTHVMPTGDSVSITVADFREIGRPMNYYALRDTLSGIGDFVTEPERSVTPLSYEVEVDGLGYVGTGHVDYEPASRADCSEPLALHDILATMENVIILFNLVDLQRKHIEQSEPDDLESRMRSLGTV</sequence>
<evidence type="ECO:0000256" key="3">
    <source>
        <dbReference type="ARBA" id="ARBA00022670"/>
    </source>
</evidence>
<evidence type="ECO:0000256" key="8">
    <source>
        <dbReference type="RuleBase" id="RU361215"/>
    </source>
</evidence>